<reference evidence="4" key="2">
    <citation type="journal article" date="2021" name="PeerJ">
        <title>Extensive microbial diversity within the chicken gut microbiome revealed by metagenomics and culture.</title>
        <authorList>
            <person name="Gilroy R."/>
            <person name="Ravi A."/>
            <person name="Getino M."/>
            <person name="Pursley I."/>
            <person name="Horton D.L."/>
            <person name="Alikhan N.F."/>
            <person name="Baker D."/>
            <person name="Gharbi K."/>
            <person name="Hall N."/>
            <person name="Watson M."/>
            <person name="Adriaenssens E.M."/>
            <person name="Foster-Nyarko E."/>
            <person name="Jarju S."/>
            <person name="Secka A."/>
            <person name="Antonio M."/>
            <person name="Oren A."/>
            <person name="Chaudhuri R.R."/>
            <person name="La Ragione R."/>
            <person name="Hildebrand F."/>
            <person name="Pallen M.J."/>
        </authorList>
    </citation>
    <scope>NUCLEOTIDE SEQUENCE</scope>
    <source>
        <strain evidence="4">ChiSxjej2B14-6234</strain>
    </source>
</reference>
<dbReference type="InterPro" id="IPR001478">
    <property type="entry name" value="PDZ"/>
</dbReference>
<accession>A0A9D0Z9L1</accession>
<evidence type="ECO:0000259" key="3">
    <source>
        <dbReference type="PROSITE" id="PS50106"/>
    </source>
</evidence>
<reference evidence="4" key="1">
    <citation type="submission" date="2020-10" db="EMBL/GenBank/DDBJ databases">
        <authorList>
            <person name="Gilroy R."/>
        </authorList>
    </citation>
    <scope>NUCLEOTIDE SEQUENCE</scope>
    <source>
        <strain evidence="4">ChiSxjej2B14-6234</strain>
    </source>
</reference>
<sequence length="395" mass="41154">MPAIIIAVATALLLTVVSVLGATAEEIAASDKHFSLESATATEGSLTVAEIVKKCQNSIVAITTETVQSYGNNYGYGNGYGYGYNPFGFGYGYGNPYGNNNRQYTVTGSASGIIVSADGYIVTNAHVVEGADSVTVTLFDGTEYEAEVIGYAADNDIAVCKIDAQGLTPATFGDSDTLEVGELAVVIGNPLGLANGAVTSGIISALNYPYEDDEHTINAIQTDAAINQGNSGGALFNSYGEVVGVVFAKMGGSLVDGIGYAIPVNDVKTIIEGIINDPDATAVSTGESNILLGVTITTITDEISDYYSLPKGAYVVEVEQFSAAERAGLQTGDVITAFDGQSVDTAETFIEIKNQQSAGEDVEVEVWRNGQEMTLTVHMPEARDVTTEITKGTQG</sequence>
<gene>
    <name evidence="4" type="ORF">IAB73_06065</name>
</gene>
<keyword evidence="2" id="KW-0378">Hydrolase</keyword>
<dbReference type="InterPro" id="IPR009003">
    <property type="entry name" value="Peptidase_S1_PA"/>
</dbReference>
<dbReference type="InterPro" id="IPR001940">
    <property type="entry name" value="Peptidase_S1C"/>
</dbReference>
<dbReference type="SUPFAM" id="SSF50156">
    <property type="entry name" value="PDZ domain-like"/>
    <property type="match status" value="1"/>
</dbReference>
<evidence type="ECO:0000313" key="5">
    <source>
        <dbReference type="Proteomes" id="UP000886887"/>
    </source>
</evidence>
<protein>
    <submittedName>
        <fullName evidence="4">Trypsin-like peptidase domain-containing protein</fullName>
    </submittedName>
</protein>
<dbReference type="InterPro" id="IPR036034">
    <property type="entry name" value="PDZ_sf"/>
</dbReference>
<comment type="caution">
    <text evidence="4">The sequence shown here is derived from an EMBL/GenBank/DDBJ whole genome shotgun (WGS) entry which is preliminary data.</text>
</comment>
<evidence type="ECO:0000313" key="4">
    <source>
        <dbReference type="EMBL" id="HIQ71756.1"/>
    </source>
</evidence>
<dbReference type="AlphaFoldDB" id="A0A9D0Z9L1"/>
<dbReference type="InterPro" id="IPR051201">
    <property type="entry name" value="Chloro_Bact_Ser_Proteases"/>
</dbReference>
<evidence type="ECO:0000256" key="1">
    <source>
        <dbReference type="ARBA" id="ARBA00022670"/>
    </source>
</evidence>
<dbReference type="Proteomes" id="UP000886887">
    <property type="component" value="Unassembled WGS sequence"/>
</dbReference>
<dbReference type="Pfam" id="PF13180">
    <property type="entry name" value="PDZ_2"/>
    <property type="match status" value="1"/>
</dbReference>
<dbReference type="PANTHER" id="PTHR43343">
    <property type="entry name" value="PEPTIDASE S12"/>
    <property type="match status" value="1"/>
</dbReference>
<dbReference type="PRINTS" id="PR00834">
    <property type="entry name" value="PROTEASES2C"/>
</dbReference>
<dbReference type="EMBL" id="DVFJ01000017">
    <property type="protein sequence ID" value="HIQ71756.1"/>
    <property type="molecule type" value="Genomic_DNA"/>
</dbReference>
<dbReference type="PROSITE" id="PS50106">
    <property type="entry name" value="PDZ"/>
    <property type="match status" value="1"/>
</dbReference>
<dbReference type="PANTHER" id="PTHR43343:SF3">
    <property type="entry name" value="PROTEASE DO-LIKE 8, CHLOROPLASTIC"/>
    <property type="match status" value="1"/>
</dbReference>
<dbReference type="GO" id="GO:0006508">
    <property type="term" value="P:proteolysis"/>
    <property type="evidence" value="ECO:0007669"/>
    <property type="project" value="UniProtKB-KW"/>
</dbReference>
<evidence type="ECO:0000256" key="2">
    <source>
        <dbReference type="ARBA" id="ARBA00022801"/>
    </source>
</evidence>
<dbReference type="Pfam" id="PF13365">
    <property type="entry name" value="Trypsin_2"/>
    <property type="match status" value="1"/>
</dbReference>
<proteinExistence type="predicted"/>
<dbReference type="SUPFAM" id="SSF50494">
    <property type="entry name" value="Trypsin-like serine proteases"/>
    <property type="match status" value="1"/>
</dbReference>
<organism evidence="4 5">
    <name type="scientific">Candidatus Onthenecus intestinigallinarum</name>
    <dbReference type="NCBI Taxonomy" id="2840875"/>
    <lineage>
        <taxon>Bacteria</taxon>
        <taxon>Bacillati</taxon>
        <taxon>Bacillota</taxon>
        <taxon>Clostridia</taxon>
        <taxon>Eubacteriales</taxon>
        <taxon>Candidatus Onthenecus</taxon>
    </lineage>
</organism>
<name>A0A9D0Z9L1_9FIRM</name>
<feature type="domain" description="PDZ" evidence="3">
    <location>
        <begin position="280"/>
        <end position="370"/>
    </location>
</feature>
<keyword evidence="1" id="KW-0645">Protease</keyword>
<dbReference type="Gene3D" id="2.30.42.10">
    <property type="match status" value="1"/>
</dbReference>
<dbReference type="SMART" id="SM00228">
    <property type="entry name" value="PDZ"/>
    <property type="match status" value="1"/>
</dbReference>
<dbReference type="GO" id="GO:0004252">
    <property type="term" value="F:serine-type endopeptidase activity"/>
    <property type="evidence" value="ECO:0007669"/>
    <property type="project" value="InterPro"/>
</dbReference>
<dbReference type="Gene3D" id="2.40.10.120">
    <property type="match status" value="1"/>
</dbReference>